<dbReference type="AlphaFoldDB" id="A0AA88I009"/>
<keyword evidence="1" id="KW-0812">Transmembrane</keyword>
<feature type="transmembrane region" description="Helical" evidence="1">
    <location>
        <begin position="214"/>
        <end position="240"/>
    </location>
</feature>
<sequence length="250" mass="28408">MPNLEPTTESFLVSSEFQNLNSTAQAFLIILCHISNTFSSGKCHQVTEKTEDWINASTENSSIVSVQTWNNSSTSLSDVWKSNFNESFYNITEPNFNSSLFITEDAKNNTDVTFDIFSTIAQNHGNNSYEECNVTYSNLIDSINYNYADVLFHIYGELPIEGLLRSHFKFENLSEYFGPVDFEIEGNCSEALGHVEKEQGDWKREMQKIHEFQIIKAVVLAAVIMVILASTCKMVFQLFVQYSDTSKAEK</sequence>
<accession>A0AA88I009</accession>
<proteinExistence type="predicted"/>
<organism evidence="2 3">
    <name type="scientific">Artemia franciscana</name>
    <name type="common">Brine shrimp</name>
    <name type="synonym">Artemia sanfranciscana</name>
    <dbReference type="NCBI Taxonomy" id="6661"/>
    <lineage>
        <taxon>Eukaryota</taxon>
        <taxon>Metazoa</taxon>
        <taxon>Ecdysozoa</taxon>
        <taxon>Arthropoda</taxon>
        <taxon>Crustacea</taxon>
        <taxon>Branchiopoda</taxon>
        <taxon>Anostraca</taxon>
        <taxon>Artemiidae</taxon>
        <taxon>Artemia</taxon>
    </lineage>
</organism>
<evidence type="ECO:0000313" key="3">
    <source>
        <dbReference type="Proteomes" id="UP001187531"/>
    </source>
</evidence>
<protein>
    <recommendedName>
        <fullName evidence="4">Transmembrane protein</fullName>
    </recommendedName>
</protein>
<keyword evidence="1" id="KW-0472">Membrane</keyword>
<evidence type="ECO:0008006" key="4">
    <source>
        <dbReference type="Google" id="ProtNLM"/>
    </source>
</evidence>
<reference evidence="2" key="1">
    <citation type="submission" date="2023-07" db="EMBL/GenBank/DDBJ databases">
        <title>Chromosome-level genome assembly of Artemia franciscana.</title>
        <authorList>
            <person name="Jo E."/>
        </authorList>
    </citation>
    <scope>NUCLEOTIDE SEQUENCE</scope>
    <source>
        <tissue evidence="2">Whole body</tissue>
    </source>
</reference>
<comment type="caution">
    <text evidence="2">The sequence shown here is derived from an EMBL/GenBank/DDBJ whole genome shotgun (WGS) entry which is preliminary data.</text>
</comment>
<name>A0AA88I009_ARTSF</name>
<dbReference type="EMBL" id="JAVRJZ010000012">
    <property type="protein sequence ID" value="KAK2715546.1"/>
    <property type="molecule type" value="Genomic_DNA"/>
</dbReference>
<keyword evidence="1" id="KW-1133">Transmembrane helix</keyword>
<evidence type="ECO:0000256" key="1">
    <source>
        <dbReference type="SAM" id="Phobius"/>
    </source>
</evidence>
<dbReference type="Proteomes" id="UP001187531">
    <property type="component" value="Unassembled WGS sequence"/>
</dbReference>
<keyword evidence="3" id="KW-1185">Reference proteome</keyword>
<gene>
    <name evidence="2" type="ORF">QYM36_010210</name>
</gene>
<dbReference type="EMBL" id="JAVRJZ010000012">
    <property type="protein sequence ID" value="KAK2715547.1"/>
    <property type="molecule type" value="Genomic_DNA"/>
</dbReference>
<evidence type="ECO:0000313" key="2">
    <source>
        <dbReference type="EMBL" id="KAK2715546.1"/>
    </source>
</evidence>